<dbReference type="Pfam" id="PF13432">
    <property type="entry name" value="TPR_16"/>
    <property type="match status" value="1"/>
</dbReference>
<organism evidence="1">
    <name type="scientific">marine metagenome</name>
    <dbReference type="NCBI Taxonomy" id="408172"/>
    <lineage>
        <taxon>unclassified sequences</taxon>
        <taxon>metagenomes</taxon>
        <taxon>ecological metagenomes</taxon>
    </lineage>
</organism>
<feature type="non-terminal residue" evidence="1">
    <location>
        <position position="1"/>
    </location>
</feature>
<name>A0A383DJ81_9ZZZZ</name>
<dbReference type="PANTHER" id="PTHR44998:SF1">
    <property type="entry name" value="UDP-N-ACETYLGLUCOSAMINE--PEPTIDE N-ACETYLGLUCOSAMINYLTRANSFERASE 110 KDA SUBUNIT"/>
    <property type="match status" value="1"/>
</dbReference>
<dbReference type="GO" id="GO:0016757">
    <property type="term" value="F:glycosyltransferase activity"/>
    <property type="evidence" value="ECO:0007669"/>
    <property type="project" value="TreeGrafter"/>
</dbReference>
<gene>
    <name evidence="1" type="ORF">METZ01_LOCUS497376</name>
</gene>
<dbReference type="InterPro" id="IPR019734">
    <property type="entry name" value="TPR_rpt"/>
</dbReference>
<dbReference type="PROSITE" id="PS50005">
    <property type="entry name" value="TPR"/>
    <property type="match status" value="2"/>
</dbReference>
<evidence type="ECO:0000313" key="1">
    <source>
        <dbReference type="EMBL" id="SVE44522.1"/>
    </source>
</evidence>
<dbReference type="SUPFAM" id="SSF48452">
    <property type="entry name" value="TPR-like"/>
    <property type="match status" value="1"/>
</dbReference>
<protein>
    <submittedName>
        <fullName evidence="1">Uncharacterized protein</fullName>
    </submittedName>
</protein>
<feature type="non-terminal residue" evidence="1">
    <location>
        <position position="173"/>
    </location>
</feature>
<proteinExistence type="predicted"/>
<dbReference type="EMBL" id="UINC01217777">
    <property type="protein sequence ID" value="SVE44522.1"/>
    <property type="molecule type" value="Genomic_DNA"/>
</dbReference>
<dbReference type="SMART" id="SM00028">
    <property type="entry name" value="TPR"/>
    <property type="match status" value="4"/>
</dbReference>
<dbReference type="GO" id="GO:0006493">
    <property type="term" value="P:protein O-linked glycosylation"/>
    <property type="evidence" value="ECO:0007669"/>
    <property type="project" value="TreeGrafter"/>
</dbReference>
<accession>A0A383DJ81</accession>
<reference evidence="1" key="1">
    <citation type="submission" date="2018-05" db="EMBL/GenBank/DDBJ databases">
        <authorList>
            <person name="Lanie J.A."/>
            <person name="Ng W.-L."/>
            <person name="Kazmierczak K.M."/>
            <person name="Andrzejewski T.M."/>
            <person name="Davidsen T.M."/>
            <person name="Wayne K.J."/>
            <person name="Tettelin H."/>
            <person name="Glass J.I."/>
            <person name="Rusch D."/>
            <person name="Podicherti R."/>
            <person name="Tsui H.-C.T."/>
            <person name="Winkler M.E."/>
        </authorList>
    </citation>
    <scope>NUCLEOTIDE SEQUENCE</scope>
</reference>
<dbReference type="Pfam" id="PF14559">
    <property type="entry name" value="TPR_19"/>
    <property type="match status" value="1"/>
</dbReference>
<dbReference type="Gene3D" id="1.25.40.10">
    <property type="entry name" value="Tetratricopeptide repeat domain"/>
    <property type="match status" value="1"/>
</dbReference>
<dbReference type="InterPro" id="IPR011990">
    <property type="entry name" value="TPR-like_helical_dom_sf"/>
</dbReference>
<sequence length="173" mass="19118">VSAALLATSPVAAQTLSTAQQHFQQGYALHMGEGDEGDGGPDLKQAVRYYSEALKLDPNFFEAHANAGRAHFELGDYRRAKFHLSEAIKLARNRDEISEVVEAQLSSDIGGCFFKQGSLKEAERWFRGAIRLAPDEVEGHFNLINLLISADRIEEGRQHLSVAREMAPSSTYN</sequence>
<dbReference type="PANTHER" id="PTHR44998">
    <property type="match status" value="1"/>
</dbReference>
<dbReference type="AlphaFoldDB" id="A0A383DJ81"/>